<reference evidence="3" key="1">
    <citation type="journal article" date="2019" name="Int. J. Syst. Evol. Microbiol.">
        <title>The Global Catalogue of Microorganisms (GCM) 10K type strain sequencing project: providing services to taxonomists for standard genome sequencing and annotation.</title>
        <authorList>
            <consortium name="The Broad Institute Genomics Platform"/>
            <consortium name="The Broad Institute Genome Sequencing Center for Infectious Disease"/>
            <person name="Wu L."/>
            <person name="Ma J."/>
        </authorList>
    </citation>
    <scope>NUCLEOTIDE SEQUENCE [LARGE SCALE GENOMIC DNA]</scope>
    <source>
        <strain evidence="3">JCM 17250</strain>
    </source>
</reference>
<keyword evidence="1" id="KW-0472">Membrane</keyword>
<sequence length="73" mass="8110">MAILFFLLAIGNFTGSSVVLTLAGYEGIIWGFSAIYVAMIQVLNELYGKRILPIVEYKAEGHLWTSREINKAS</sequence>
<keyword evidence="3" id="KW-1185">Reference proteome</keyword>
<accession>A0ABP7V788</accession>
<keyword evidence="1" id="KW-1133">Transmembrane helix</keyword>
<evidence type="ECO:0000256" key="1">
    <source>
        <dbReference type="SAM" id="Phobius"/>
    </source>
</evidence>
<gene>
    <name evidence="2" type="ORF">GCM10022410_04720</name>
</gene>
<dbReference type="PANTHER" id="PTHR30178">
    <property type="entry name" value="INNER MEMBRANE PROTEIN YAAH"/>
    <property type="match status" value="1"/>
</dbReference>
<name>A0ABP7V788_9BACI</name>
<dbReference type="InterPro" id="IPR047623">
    <property type="entry name" value="SatP"/>
</dbReference>
<comment type="caution">
    <text evidence="2">The sequence shown here is derived from an EMBL/GenBank/DDBJ whole genome shotgun (WGS) entry which is preliminary data.</text>
</comment>
<proteinExistence type="predicted"/>
<dbReference type="Proteomes" id="UP001501734">
    <property type="component" value="Unassembled WGS sequence"/>
</dbReference>
<dbReference type="RefSeq" id="WP_344909950.1">
    <property type="nucleotide sequence ID" value="NZ_BAABDL010000021.1"/>
</dbReference>
<dbReference type="EMBL" id="BAABDL010000021">
    <property type="protein sequence ID" value="GAA4060692.1"/>
    <property type="molecule type" value="Genomic_DNA"/>
</dbReference>
<evidence type="ECO:0000313" key="3">
    <source>
        <dbReference type="Proteomes" id="UP001501734"/>
    </source>
</evidence>
<organism evidence="2 3">
    <name type="scientific">Amphibacillus indicireducens</name>
    <dbReference type="NCBI Taxonomy" id="1076330"/>
    <lineage>
        <taxon>Bacteria</taxon>
        <taxon>Bacillati</taxon>
        <taxon>Bacillota</taxon>
        <taxon>Bacilli</taxon>
        <taxon>Bacillales</taxon>
        <taxon>Bacillaceae</taxon>
        <taxon>Amphibacillus</taxon>
    </lineage>
</organism>
<evidence type="ECO:0000313" key="2">
    <source>
        <dbReference type="EMBL" id="GAA4060692.1"/>
    </source>
</evidence>
<protein>
    <submittedName>
        <fullName evidence="2">Uncharacterized protein</fullName>
    </submittedName>
</protein>
<feature type="transmembrane region" description="Helical" evidence="1">
    <location>
        <begin position="27"/>
        <end position="47"/>
    </location>
</feature>
<dbReference type="NCBIfam" id="NF038013">
    <property type="entry name" value="AceTr_1"/>
    <property type="match status" value="1"/>
</dbReference>
<keyword evidence="1" id="KW-0812">Transmembrane</keyword>
<dbReference type="PANTHER" id="PTHR30178:SF3">
    <property type="entry name" value="SUCCINATE-ACETATE_PROTON SYMPORTER SATP"/>
    <property type="match status" value="1"/>
</dbReference>